<name>A0A7J7M1K4_9MAGN</name>
<organism evidence="1 2">
    <name type="scientific">Kingdonia uniflora</name>
    <dbReference type="NCBI Taxonomy" id="39325"/>
    <lineage>
        <taxon>Eukaryota</taxon>
        <taxon>Viridiplantae</taxon>
        <taxon>Streptophyta</taxon>
        <taxon>Embryophyta</taxon>
        <taxon>Tracheophyta</taxon>
        <taxon>Spermatophyta</taxon>
        <taxon>Magnoliopsida</taxon>
        <taxon>Ranunculales</taxon>
        <taxon>Circaeasteraceae</taxon>
        <taxon>Kingdonia</taxon>
    </lineage>
</organism>
<keyword evidence="2" id="KW-1185">Reference proteome</keyword>
<dbReference type="EMBL" id="JACGCM010001830">
    <property type="protein sequence ID" value="KAF6148732.1"/>
    <property type="molecule type" value="Genomic_DNA"/>
</dbReference>
<sequence length="181" mass="20779">ALDSTKLVFKERKSKDRESEDRLALYVLRNRKYVTIEMWRCSPPKYFDAIMFTPSLVSPRDICAGPLGKNCQAIDNSNFPDTKVLDGHQMYKTTIGKKGSKHYEEKRPEVSKPSEYHRRLQGPYKKKKYFGASYVIIAHSPLDSFDAFMFRPSLVSPSDILLISALILKPKCICLCVFFGK</sequence>
<reference evidence="1 2" key="1">
    <citation type="journal article" date="2020" name="IScience">
        <title>Genome Sequencing of the Endangered Kingdonia uniflora (Circaeasteraceae, Ranunculales) Reveals Potential Mechanisms of Evolutionary Specialization.</title>
        <authorList>
            <person name="Sun Y."/>
            <person name="Deng T."/>
            <person name="Zhang A."/>
            <person name="Moore M.J."/>
            <person name="Landis J.B."/>
            <person name="Lin N."/>
            <person name="Zhang H."/>
            <person name="Zhang X."/>
            <person name="Huang J."/>
            <person name="Zhang X."/>
            <person name="Sun H."/>
            <person name="Wang H."/>
        </authorList>
    </citation>
    <scope>NUCLEOTIDE SEQUENCE [LARGE SCALE GENOMIC DNA]</scope>
    <source>
        <strain evidence="1">TB1705</strain>
        <tissue evidence="1">Leaf</tissue>
    </source>
</reference>
<evidence type="ECO:0000313" key="1">
    <source>
        <dbReference type="EMBL" id="KAF6148732.1"/>
    </source>
</evidence>
<gene>
    <name evidence="1" type="ORF">GIB67_019340</name>
</gene>
<feature type="non-terminal residue" evidence="1">
    <location>
        <position position="1"/>
    </location>
</feature>
<dbReference type="Proteomes" id="UP000541444">
    <property type="component" value="Unassembled WGS sequence"/>
</dbReference>
<proteinExistence type="predicted"/>
<dbReference type="AlphaFoldDB" id="A0A7J7M1K4"/>
<accession>A0A7J7M1K4</accession>
<comment type="caution">
    <text evidence="1">The sequence shown here is derived from an EMBL/GenBank/DDBJ whole genome shotgun (WGS) entry which is preliminary data.</text>
</comment>
<protein>
    <submittedName>
        <fullName evidence="1">Uncharacterized protein</fullName>
    </submittedName>
</protein>
<evidence type="ECO:0000313" key="2">
    <source>
        <dbReference type="Proteomes" id="UP000541444"/>
    </source>
</evidence>